<dbReference type="Proteomes" id="UP000613177">
    <property type="component" value="Unassembled WGS sequence"/>
</dbReference>
<evidence type="ECO:0000313" key="1">
    <source>
        <dbReference type="EMBL" id="KAG2235217.1"/>
    </source>
</evidence>
<keyword evidence="2" id="KW-1185">Reference proteome</keyword>
<dbReference type="EMBL" id="JAEPRE010000037">
    <property type="protein sequence ID" value="KAG2235217.1"/>
    <property type="molecule type" value="Genomic_DNA"/>
</dbReference>
<dbReference type="AlphaFoldDB" id="A0A8H7SU06"/>
<feature type="non-terminal residue" evidence="1">
    <location>
        <position position="1"/>
    </location>
</feature>
<comment type="caution">
    <text evidence="1">The sequence shown here is derived from an EMBL/GenBank/DDBJ whole genome shotgun (WGS) entry which is preliminary data.</text>
</comment>
<sequence>MVNILIHVTAKQIKENKWKPLKFKEDRQKVPLIVFGSGMFGKNTLKLKGLRAGVTGVFNIYCYNSRCWP</sequence>
<name>A0A8H7SU06_9FUNG</name>
<organism evidence="1 2">
    <name type="scientific">Thamnidium elegans</name>
    <dbReference type="NCBI Taxonomy" id="101142"/>
    <lineage>
        <taxon>Eukaryota</taxon>
        <taxon>Fungi</taxon>
        <taxon>Fungi incertae sedis</taxon>
        <taxon>Mucoromycota</taxon>
        <taxon>Mucoromycotina</taxon>
        <taxon>Mucoromycetes</taxon>
        <taxon>Mucorales</taxon>
        <taxon>Mucorineae</taxon>
        <taxon>Mucoraceae</taxon>
        <taxon>Thamnidium</taxon>
    </lineage>
</organism>
<reference evidence="1" key="1">
    <citation type="submission" date="2021-01" db="EMBL/GenBank/DDBJ databases">
        <title>Metabolic potential, ecology and presence of endohyphal bacteria is reflected in genomic diversity of Mucoromycotina.</title>
        <authorList>
            <person name="Muszewska A."/>
            <person name="Okrasinska A."/>
            <person name="Steczkiewicz K."/>
            <person name="Drgas O."/>
            <person name="Orlowska M."/>
            <person name="Perlinska-Lenart U."/>
            <person name="Aleksandrzak-Piekarczyk T."/>
            <person name="Szatraj K."/>
            <person name="Zielenkiewicz U."/>
            <person name="Pilsyk S."/>
            <person name="Malc E."/>
            <person name="Mieczkowski P."/>
            <person name="Kruszewska J.S."/>
            <person name="Biernat P."/>
            <person name="Pawlowska J."/>
        </authorList>
    </citation>
    <scope>NUCLEOTIDE SEQUENCE</scope>
    <source>
        <strain evidence="1">WA0000018081</strain>
    </source>
</reference>
<evidence type="ECO:0000313" key="2">
    <source>
        <dbReference type="Proteomes" id="UP000613177"/>
    </source>
</evidence>
<protein>
    <submittedName>
        <fullName evidence="1">Uncharacterized protein</fullName>
    </submittedName>
</protein>
<proteinExistence type="predicted"/>
<gene>
    <name evidence="1" type="ORF">INT48_003561</name>
</gene>
<accession>A0A8H7SU06</accession>